<keyword evidence="1" id="KW-0472">Membrane</keyword>
<feature type="transmembrane region" description="Helical" evidence="1">
    <location>
        <begin position="99"/>
        <end position="126"/>
    </location>
</feature>
<dbReference type="OrthoDB" id="6174504at2"/>
<evidence type="ECO:0000313" key="4">
    <source>
        <dbReference type="Proteomes" id="UP000035489"/>
    </source>
</evidence>
<feature type="transmembrane region" description="Helical" evidence="1">
    <location>
        <begin position="38"/>
        <end position="58"/>
    </location>
</feature>
<feature type="domain" description="DUF1468" evidence="2">
    <location>
        <begin position="8"/>
        <end position="157"/>
    </location>
</feature>
<comment type="caution">
    <text evidence="3">The sequence shown here is derived from an EMBL/GenBank/DDBJ whole genome shotgun (WGS) entry which is preliminary data.</text>
</comment>
<dbReference type="Pfam" id="PF07331">
    <property type="entry name" value="TctB"/>
    <property type="match status" value="1"/>
</dbReference>
<evidence type="ECO:0000256" key="1">
    <source>
        <dbReference type="SAM" id="Phobius"/>
    </source>
</evidence>
<keyword evidence="1" id="KW-0812">Transmembrane</keyword>
<gene>
    <name evidence="3" type="ORF">AA309_02890</name>
</gene>
<dbReference type="PATRIC" id="fig|1225564.3.peg.317"/>
<feature type="transmembrane region" description="Helical" evidence="1">
    <location>
        <begin position="132"/>
        <end position="152"/>
    </location>
</feature>
<reference evidence="3 4" key="1">
    <citation type="submission" date="2015-05" db="EMBL/GenBank/DDBJ databases">
        <title>Draft genome sequence of Microvirga vignae strain BR3299, a novel nitrogen fixing bacteria isolated from Brazil semi-aired region.</title>
        <authorList>
            <person name="Zilli J.E."/>
            <person name="Passos S.R."/>
            <person name="Leite J."/>
            <person name="Baldani J.I."/>
            <person name="Xavier G.R."/>
            <person name="Rumjaneck N.G."/>
            <person name="Simoes-Araujo J.L."/>
        </authorList>
    </citation>
    <scope>NUCLEOTIDE SEQUENCE [LARGE SCALE GENOMIC DNA]</scope>
    <source>
        <strain evidence="3 4">BR3299</strain>
    </source>
</reference>
<organism evidence="3 4">
    <name type="scientific">Microvirga vignae</name>
    <dbReference type="NCBI Taxonomy" id="1225564"/>
    <lineage>
        <taxon>Bacteria</taxon>
        <taxon>Pseudomonadati</taxon>
        <taxon>Pseudomonadota</taxon>
        <taxon>Alphaproteobacteria</taxon>
        <taxon>Hyphomicrobiales</taxon>
        <taxon>Methylobacteriaceae</taxon>
        <taxon>Microvirga</taxon>
    </lineage>
</organism>
<sequence length="165" mass="17236">MHLSDRITGSFVATLGVLAAYGGSRLPPVPGQDIGPSAFPILIGVGLILCGLLIAAGIGHSFEEEAEADLAVVEGPPEYASTKAPLTYRLRALLPPGLLLFYVVAVDRLGFVPTAAIMIFIASVAFGAKLRVALPLAALASVAIHLIFYKLLRVPLPAGLLPMPW</sequence>
<dbReference type="EMBL" id="LCYG01000011">
    <property type="protein sequence ID" value="KLK94536.1"/>
    <property type="molecule type" value="Genomic_DNA"/>
</dbReference>
<name>A0A0H1RI60_9HYPH</name>
<dbReference type="RefSeq" id="WP_047187485.1">
    <property type="nucleotide sequence ID" value="NZ_LCYG01000011.1"/>
</dbReference>
<accession>A0A0H1RI60</accession>
<dbReference type="Proteomes" id="UP000035489">
    <property type="component" value="Unassembled WGS sequence"/>
</dbReference>
<keyword evidence="4" id="KW-1185">Reference proteome</keyword>
<keyword evidence="1" id="KW-1133">Transmembrane helix</keyword>
<dbReference type="STRING" id="1225564.AA309_02890"/>
<dbReference type="AlphaFoldDB" id="A0A0H1RI60"/>
<proteinExistence type="predicted"/>
<evidence type="ECO:0000259" key="2">
    <source>
        <dbReference type="Pfam" id="PF07331"/>
    </source>
</evidence>
<evidence type="ECO:0000313" key="3">
    <source>
        <dbReference type="EMBL" id="KLK94536.1"/>
    </source>
</evidence>
<protein>
    <submittedName>
        <fullName evidence="3">Tripartite tricarboxylate transporter TctB</fullName>
    </submittedName>
</protein>
<dbReference type="InterPro" id="IPR009936">
    <property type="entry name" value="DUF1468"/>
</dbReference>